<name>A0A0G0MAL6_9BACT</name>
<gene>
    <name evidence="1" type="ORF">UT24_C0015G0041</name>
</gene>
<reference evidence="1 2" key="1">
    <citation type="journal article" date="2015" name="Nature">
        <title>rRNA introns, odd ribosomes, and small enigmatic genomes across a large radiation of phyla.</title>
        <authorList>
            <person name="Brown C.T."/>
            <person name="Hug L.A."/>
            <person name="Thomas B.C."/>
            <person name="Sharon I."/>
            <person name="Castelle C.J."/>
            <person name="Singh A."/>
            <person name="Wilkins M.J."/>
            <person name="Williams K.H."/>
            <person name="Banfield J.F."/>
        </authorList>
    </citation>
    <scope>NUCLEOTIDE SEQUENCE [LARGE SCALE GENOMIC DNA]</scope>
</reference>
<evidence type="ECO:0000313" key="2">
    <source>
        <dbReference type="Proteomes" id="UP000033881"/>
    </source>
</evidence>
<dbReference type="STRING" id="1618574.UT24_C0015G0041"/>
<accession>A0A0G0MAL6</accession>
<sequence>MNFTDMKITSKDDKFDVLLTGMDEESLHKLSQFVDGNKANTFVEDAQEILILGISEWQKWGNDSDRPQINFPLIDVIKLVRDRMMLENPQLSHFGLKESKNLVEDAVAARPRKVFARGNLEDLERFFIFEKVPNDEEKETS</sequence>
<comment type="caution">
    <text evidence="1">The sequence shown here is derived from an EMBL/GenBank/DDBJ whole genome shotgun (WGS) entry which is preliminary data.</text>
</comment>
<proteinExistence type="predicted"/>
<evidence type="ECO:0000313" key="1">
    <source>
        <dbReference type="EMBL" id="KKR00233.1"/>
    </source>
</evidence>
<protein>
    <submittedName>
        <fullName evidence="1">Uncharacterized protein</fullName>
    </submittedName>
</protein>
<organism evidence="1 2">
    <name type="scientific">Candidatus Woesebacteria bacterium GW2011_GWB1_39_12</name>
    <dbReference type="NCBI Taxonomy" id="1618574"/>
    <lineage>
        <taxon>Bacteria</taxon>
        <taxon>Candidatus Woeseibacteriota</taxon>
    </lineage>
</organism>
<dbReference type="EMBL" id="LBWB01000015">
    <property type="protein sequence ID" value="KKR00233.1"/>
    <property type="molecule type" value="Genomic_DNA"/>
</dbReference>
<dbReference type="AlphaFoldDB" id="A0A0G0MAL6"/>
<dbReference type="Proteomes" id="UP000033881">
    <property type="component" value="Unassembled WGS sequence"/>
</dbReference>